<gene>
    <name evidence="1" type="ORF">M8523_30640</name>
</gene>
<protein>
    <recommendedName>
        <fullName evidence="3">HNH endonuclease</fullName>
    </recommendedName>
</protein>
<dbReference type="RefSeq" id="WP_282588659.1">
    <property type="nucleotide sequence ID" value="NZ_JAMOIM010000045.1"/>
</dbReference>
<dbReference type="EMBL" id="JAMOIM010000045">
    <property type="protein sequence ID" value="MCW6512283.1"/>
    <property type="molecule type" value="Genomic_DNA"/>
</dbReference>
<sequence>MPIRPQFKWLYPLDWPQLSAVIRFERAKGRCEHCGRPHGQQVRHLGDGRWFDEELQTWRCGKGRGLPRLIAVDSDTIRLTKVVLATAHLDHDPSNNRSRNLKALCQRCHMMHDREEHRRQRRLTLRMRKAIGDLFLGPYRP</sequence>
<evidence type="ECO:0000313" key="2">
    <source>
        <dbReference type="Proteomes" id="UP001165667"/>
    </source>
</evidence>
<dbReference type="Proteomes" id="UP001165667">
    <property type="component" value="Unassembled WGS sequence"/>
</dbReference>
<proteinExistence type="predicted"/>
<evidence type="ECO:0008006" key="3">
    <source>
        <dbReference type="Google" id="ProtNLM"/>
    </source>
</evidence>
<organism evidence="1 2">
    <name type="scientific">Lichenifustis flavocetrariae</name>
    <dbReference type="NCBI Taxonomy" id="2949735"/>
    <lineage>
        <taxon>Bacteria</taxon>
        <taxon>Pseudomonadati</taxon>
        <taxon>Pseudomonadota</taxon>
        <taxon>Alphaproteobacteria</taxon>
        <taxon>Hyphomicrobiales</taxon>
        <taxon>Lichenihabitantaceae</taxon>
        <taxon>Lichenifustis</taxon>
    </lineage>
</organism>
<comment type="caution">
    <text evidence="1">The sequence shown here is derived from an EMBL/GenBank/DDBJ whole genome shotgun (WGS) entry which is preliminary data.</text>
</comment>
<dbReference type="AlphaFoldDB" id="A0AA41Z3L2"/>
<evidence type="ECO:0000313" key="1">
    <source>
        <dbReference type="EMBL" id="MCW6512283.1"/>
    </source>
</evidence>
<reference evidence="1" key="1">
    <citation type="submission" date="2022-05" db="EMBL/GenBank/DDBJ databases">
        <authorList>
            <person name="Pankratov T."/>
        </authorList>
    </citation>
    <scope>NUCLEOTIDE SEQUENCE</scope>
    <source>
        <strain evidence="1">BP6-180914</strain>
    </source>
</reference>
<keyword evidence="2" id="KW-1185">Reference proteome</keyword>
<accession>A0AA41Z3L2</accession>
<name>A0AA41Z3L2_9HYPH</name>